<name>A0A915J9H1_ROMCU</name>
<dbReference type="Proteomes" id="UP000887565">
    <property type="component" value="Unplaced"/>
</dbReference>
<proteinExistence type="predicted"/>
<feature type="region of interest" description="Disordered" evidence="1">
    <location>
        <begin position="159"/>
        <end position="181"/>
    </location>
</feature>
<sequence>MNFGERQLFAKLQTQFPIQKHGSKSCTRDLENTGNSKNCKSKTYPLELQRYKANMAVDLNLLQLLAGSEINTLRNSTREIVCKILTNRSAENTKSLDVGLIFYLSLLTKPNVLRNRVLRSYECPAKMMFKAEHNYSSERYSLSLLTKNLIEMSRATKEEKISTPKSVIERNRFKSSSNQSS</sequence>
<organism evidence="2 3">
    <name type="scientific">Romanomermis culicivorax</name>
    <name type="common">Nematode worm</name>
    <dbReference type="NCBI Taxonomy" id="13658"/>
    <lineage>
        <taxon>Eukaryota</taxon>
        <taxon>Metazoa</taxon>
        <taxon>Ecdysozoa</taxon>
        <taxon>Nematoda</taxon>
        <taxon>Enoplea</taxon>
        <taxon>Dorylaimia</taxon>
        <taxon>Mermithida</taxon>
        <taxon>Mermithoidea</taxon>
        <taxon>Mermithidae</taxon>
        <taxon>Romanomermis</taxon>
    </lineage>
</organism>
<dbReference type="AlphaFoldDB" id="A0A915J9H1"/>
<protein>
    <submittedName>
        <fullName evidence="3">Uncharacterized protein</fullName>
    </submittedName>
</protein>
<accession>A0A915J9H1</accession>
<evidence type="ECO:0000313" key="2">
    <source>
        <dbReference type="Proteomes" id="UP000887565"/>
    </source>
</evidence>
<evidence type="ECO:0000313" key="3">
    <source>
        <dbReference type="WBParaSite" id="nRc.2.0.1.t22807-RA"/>
    </source>
</evidence>
<dbReference type="WBParaSite" id="nRc.2.0.1.t22807-RA">
    <property type="protein sequence ID" value="nRc.2.0.1.t22807-RA"/>
    <property type="gene ID" value="nRc.2.0.1.g22807"/>
</dbReference>
<reference evidence="3" key="1">
    <citation type="submission" date="2022-11" db="UniProtKB">
        <authorList>
            <consortium name="WormBaseParasite"/>
        </authorList>
    </citation>
    <scope>IDENTIFICATION</scope>
</reference>
<evidence type="ECO:0000256" key="1">
    <source>
        <dbReference type="SAM" id="MobiDB-lite"/>
    </source>
</evidence>
<keyword evidence="2" id="KW-1185">Reference proteome</keyword>
<feature type="compositionally biased region" description="Basic and acidic residues" evidence="1">
    <location>
        <begin position="159"/>
        <end position="172"/>
    </location>
</feature>